<dbReference type="InterPro" id="IPR046506">
    <property type="entry name" value="DUF6684"/>
</dbReference>
<dbReference type="EMBL" id="LTAZ01000005">
    <property type="protein sequence ID" value="KYH25810.1"/>
    <property type="molecule type" value="Genomic_DNA"/>
</dbReference>
<evidence type="ECO:0000313" key="2">
    <source>
        <dbReference type="EMBL" id="KYH25810.1"/>
    </source>
</evidence>
<proteinExistence type="predicted"/>
<feature type="transmembrane region" description="Helical" evidence="1">
    <location>
        <begin position="20"/>
        <end position="39"/>
    </location>
</feature>
<keyword evidence="3" id="KW-1185">Reference proteome</keyword>
<name>A0A151AE14_9EURY</name>
<organism evidence="2 3">
    <name type="scientific">Halalkalicoccus paucihalophilus</name>
    <dbReference type="NCBI Taxonomy" id="1008153"/>
    <lineage>
        <taxon>Archaea</taxon>
        <taxon>Methanobacteriati</taxon>
        <taxon>Methanobacteriota</taxon>
        <taxon>Stenosarchaea group</taxon>
        <taxon>Halobacteria</taxon>
        <taxon>Halobacteriales</taxon>
        <taxon>Halococcaceae</taxon>
        <taxon>Halalkalicoccus</taxon>
    </lineage>
</organism>
<accession>A0A151AE14</accession>
<dbReference type="PATRIC" id="fig|1008153.3.peg.2536"/>
<dbReference type="Proteomes" id="UP000075321">
    <property type="component" value="Unassembled WGS sequence"/>
</dbReference>
<evidence type="ECO:0000313" key="3">
    <source>
        <dbReference type="Proteomes" id="UP000075321"/>
    </source>
</evidence>
<protein>
    <submittedName>
        <fullName evidence="2">Uncharacterized protein</fullName>
    </submittedName>
</protein>
<evidence type="ECO:0000256" key="1">
    <source>
        <dbReference type="SAM" id="Phobius"/>
    </source>
</evidence>
<comment type="caution">
    <text evidence="2">The sequence shown here is derived from an EMBL/GenBank/DDBJ whole genome shotgun (WGS) entry which is preliminary data.</text>
</comment>
<dbReference type="RefSeq" id="WP_066382897.1">
    <property type="nucleotide sequence ID" value="NZ_LTAZ01000005.1"/>
</dbReference>
<sequence length="75" mass="8739">MSRLLDDRVFNKETLLDSTVNLVPFFILLFFLVLFVVATPEGWQDGSYYSIYMITMIISMIWGLLHLTYATAKRV</sequence>
<dbReference type="AlphaFoldDB" id="A0A151AE14"/>
<keyword evidence="1" id="KW-0472">Membrane</keyword>
<keyword evidence="1" id="KW-0812">Transmembrane</keyword>
<keyword evidence="1" id="KW-1133">Transmembrane helix</keyword>
<feature type="transmembrane region" description="Helical" evidence="1">
    <location>
        <begin position="51"/>
        <end position="72"/>
    </location>
</feature>
<gene>
    <name evidence="2" type="ORF">HAPAU_24880</name>
</gene>
<reference evidence="2 3" key="1">
    <citation type="submission" date="2016-02" db="EMBL/GenBank/DDBJ databases">
        <title>Genome sequence of Halalkalicoccus paucihalophilus DSM 24557.</title>
        <authorList>
            <person name="Poehlein A."/>
            <person name="Daniel R."/>
        </authorList>
    </citation>
    <scope>NUCLEOTIDE SEQUENCE [LARGE SCALE GENOMIC DNA]</scope>
    <source>
        <strain evidence="2 3">DSM 24557</strain>
    </source>
</reference>
<dbReference type="Pfam" id="PF20389">
    <property type="entry name" value="DUF6684"/>
    <property type="match status" value="1"/>
</dbReference>